<name>A0A382AWW8_9ZZZZ</name>
<dbReference type="Pfam" id="PF02812">
    <property type="entry name" value="ELFV_dehydrog_N"/>
    <property type="match status" value="1"/>
</dbReference>
<protein>
    <recommendedName>
        <fullName evidence="3">Glutamate/phenylalanine/leucine/valine/L-tryptophan dehydrogenase dimerisation domain-containing protein</fullName>
    </recommendedName>
</protein>
<dbReference type="AlphaFoldDB" id="A0A382AWW8"/>
<feature type="non-terminal residue" evidence="4">
    <location>
        <position position="87"/>
    </location>
</feature>
<evidence type="ECO:0000313" key="4">
    <source>
        <dbReference type="EMBL" id="SVB06046.1"/>
    </source>
</evidence>
<accession>A0A382AWW8</accession>
<dbReference type="SUPFAM" id="SSF53223">
    <property type="entry name" value="Aminoacid dehydrogenase-like, N-terminal domain"/>
    <property type="match status" value="1"/>
</dbReference>
<dbReference type="GO" id="GO:0005829">
    <property type="term" value="C:cytosol"/>
    <property type="evidence" value="ECO:0007669"/>
    <property type="project" value="TreeGrafter"/>
</dbReference>
<evidence type="ECO:0000259" key="3">
    <source>
        <dbReference type="Pfam" id="PF02812"/>
    </source>
</evidence>
<dbReference type="InterPro" id="IPR046346">
    <property type="entry name" value="Aminoacid_DH-like_N_sf"/>
</dbReference>
<dbReference type="InterPro" id="IPR050724">
    <property type="entry name" value="Glu_Leu_Phe_Val_DH"/>
</dbReference>
<keyword evidence="2" id="KW-0560">Oxidoreductase</keyword>
<dbReference type="InterPro" id="IPR006097">
    <property type="entry name" value="Glu/Leu/Phe/Val/Trp_DH_dimer"/>
</dbReference>
<proteinExistence type="inferred from homology"/>
<dbReference type="Gene3D" id="1.10.285.10">
    <property type="entry name" value="Glutamate Dehydrogenase, chain A, domain 3"/>
    <property type="match status" value="1"/>
</dbReference>
<comment type="similarity">
    <text evidence="1">Belongs to the Glu/Leu/Phe/Val dehydrogenases family.</text>
</comment>
<dbReference type="GO" id="GO:0006537">
    <property type="term" value="P:glutamate biosynthetic process"/>
    <property type="evidence" value="ECO:0007669"/>
    <property type="project" value="TreeGrafter"/>
</dbReference>
<evidence type="ECO:0000256" key="1">
    <source>
        <dbReference type="ARBA" id="ARBA00006382"/>
    </source>
</evidence>
<sequence>MYKSVDDFMKNVKSRTSGEDEFHQAVHEVFSSIWEFLQDRPEYMHAGIPDRIVEPERVIMFRVPWRDDRGMTQVNRGYRVEFNSAIG</sequence>
<gene>
    <name evidence="4" type="ORF">METZ01_LOCUS158900</name>
</gene>
<organism evidence="4">
    <name type="scientific">marine metagenome</name>
    <dbReference type="NCBI Taxonomy" id="408172"/>
    <lineage>
        <taxon>unclassified sequences</taxon>
        <taxon>metagenomes</taxon>
        <taxon>ecological metagenomes</taxon>
    </lineage>
</organism>
<dbReference type="Gene3D" id="3.40.50.10860">
    <property type="entry name" value="Leucine Dehydrogenase, chain A, domain 1"/>
    <property type="match status" value="1"/>
</dbReference>
<dbReference type="PANTHER" id="PTHR43571">
    <property type="entry name" value="NADP-SPECIFIC GLUTAMATE DEHYDROGENASE 1-RELATED"/>
    <property type="match status" value="1"/>
</dbReference>
<dbReference type="PANTHER" id="PTHR43571:SF1">
    <property type="entry name" value="NADP-SPECIFIC GLUTAMATE DEHYDROGENASE 1-RELATED"/>
    <property type="match status" value="1"/>
</dbReference>
<reference evidence="4" key="1">
    <citation type="submission" date="2018-05" db="EMBL/GenBank/DDBJ databases">
        <authorList>
            <person name="Lanie J.A."/>
            <person name="Ng W.-L."/>
            <person name="Kazmierczak K.M."/>
            <person name="Andrzejewski T.M."/>
            <person name="Davidsen T.M."/>
            <person name="Wayne K.J."/>
            <person name="Tettelin H."/>
            <person name="Glass J.I."/>
            <person name="Rusch D."/>
            <person name="Podicherti R."/>
            <person name="Tsui H.-C.T."/>
            <person name="Winkler M.E."/>
        </authorList>
    </citation>
    <scope>NUCLEOTIDE SEQUENCE</scope>
</reference>
<dbReference type="EMBL" id="UINC01027199">
    <property type="protein sequence ID" value="SVB06046.1"/>
    <property type="molecule type" value="Genomic_DNA"/>
</dbReference>
<feature type="domain" description="Glutamate/phenylalanine/leucine/valine/L-tryptophan dehydrogenase dimerisation" evidence="3">
    <location>
        <begin position="55"/>
        <end position="87"/>
    </location>
</feature>
<dbReference type="GO" id="GO:0004354">
    <property type="term" value="F:glutamate dehydrogenase (NADP+) activity"/>
    <property type="evidence" value="ECO:0007669"/>
    <property type="project" value="TreeGrafter"/>
</dbReference>
<evidence type="ECO:0000256" key="2">
    <source>
        <dbReference type="ARBA" id="ARBA00023002"/>
    </source>
</evidence>